<dbReference type="Proteomes" id="UP001162741">
    <property type="component" value="Chromosome"/>
</dbReference>
<proteinExistence type="predicted"/>
<sequence length="131" mass="14324">MRLLTGLLCIAALWTGCKKDDAAPAQPVATNVEIGTGNEAKGYIGQDFHFNADVKAATKIDTVAVEIRQRNGNWHMRIAWGEFKGLKNTNVHKHFYIPTDAPAGSADFLFTVTDQDGSKLSTQTAFTILEK</sequence>
<dbReference type="EMBL" id="CP107006">
    <property type="protein sequence ID" value="UYQ91193.1"/>
    <property type="molecule type" value="Genomic_DNA"/>
</dbReference>
<accession>A0ABY6IV01</accession>
<dbReference type="RefSeq" id="WP_264279669.1">
    <property type="nucleotide sequence ID" value="NZ_CP107006.1"/>
</dbReference>
<protein>
    <submittedName>
        <fullName evidence="1">DUF4625 domain-containing protein</fullName>
    </submittedName>
</protein>
<dbReference type="InterPro" id="IPR027829">
    <property type="entry name" value="DUF4625"/>
</dbReference>
<organism evidence="1 2">
    <name type="scientific">Chitinophaga horti</name>
    <dbReference type="NCBI Taxonomy" id="2920382"/>
    <lineage>
        <taxon>Bacteria</taxon>
        <taxon>Pseudomonadati</taxon>
        <taxon>Bacteroidota</taxon>
        <taxon>Chitinophagia</taxon>
        <taxon>Chitinophagales</taxon>
        <taxon>Chitinophagaceae</taxon>
        <taxon>Chitinophaga</taxon>
    </lineage>
</organism>
<name>A0ABY6IV01_9BACT</name>
<dbReference type="Pfam" id="PF15418">
    <property type="entry name" value="DUF4625"/>
    <property type="match status" value="1"/>
</dbReference>
<evidence type="ECO:0000313" key="2">
    <source>
        <dbReference type="Proteomes" id="UP001162741"/>
    </source>
</evidence>
<gene>
    <name evidence="1" type="ORF">MKQ68_13945</name>
</gene>
<dbReference type="PROSITE" id="PS51257">
    <property type="entry name" value="PROKAR_LIPOPROTEIN"/>
    <property type="match status" value="1"/>
</dbReference>
<reference evidence="1" key="1">
    <citation type="submission" date="2022-10" db="EMBL/GenBank/DDBJ databases">
        <title>Chitinophaga sp. nov., isolated from soil.</title>
        <authorList>
            <person name="Jeon C.O."/>
        </authorList>
    </citation>
    <scope>NUCLEOTIDE SEQUENCE</scope>
    <source>
        <strain evidence="1">R8</strain>
    </source>
</reference>
<keyword evidence="2" id="KW-1185">Reference proteome</keyword>
<evidence type="ECO:0000313" key="1">
    <source>
        <dbReference type="EMBL" id="UYQ91193.1"/>
    </source>
</evidence>